<evidence type="ECO:0000313" key="12">
    <source>
        <dbReference type="Proteomes" id="UP001241056"/>
    </source>
</evidence>
<name>A0ABT7SLJ3_9GAMM</name>
<evidence type="ECO:0000256" key="6">
    <source>
        <dbReference type="ARBA" id="ARBA00022989"/>
    </source>
</evidence>
<sequence length="281" mass="31894">MNSMSALPSKQAQRIAVEPVRRGATRAPASNSAKPKRNWPQINWLVVRRVLYVFAAVIALGGLMEGWRYAQPYINQPIARIVVKGNLTEFNQRVLEQRVEPFVNAKFFAVDIAGIQDALGQVAWISKANISRVWPDQLVIDVVEQKPVAHWGEDNLLNVKAHVFSKQGMQGYQKLPYLAGPENSQDAVMEQYGFLSNALRPLGYSIDKLEMRERGSWFITTQDGLELLLGREQVMEKMRRFVTIYEKELKEQINQIARIDLRYANGLAVTWRAAANDAVVQ</sequence>
<comment type="subcellular location">
    <subcellularLocation>
        <location evidence="9">Cell inner membrane</location>
        <topology evidence="9">Single-pass type II membrane protein</topology>
    </subcellularLocation>
    <subcellularLocation>
        <location evidence="1">Membrane</location>
    </subcellularLocation>
    <text evidence="9">Localizes to the division septum.</text>
</comment>
<reference evidence="11 12" key="1">
    <citation type="submission" date="2023-06" db="EMBL/GenBank/DDBJ databases">
        <title>Thiopseudomonas sp. CY1220 draft genome sequence.</title>
        <authorList>
            <person name="Zhao G."/>
            <person name="An M."/>
        </authorList>
    </citation>
    <scope>NUCLEOTIDE SEQUENCE [LARGE SCALE GENOMIC DNA]</scope>
    <source>
        <strain evidence="11 12">CY1220</strain>
    </source>
</reference>
<dbReference type="PANTHER" id="PTHR35851:SF1">
    <property type="entry name" value="CELL DIVISION PROTEIN FTSQ"/>
    <property type="match status" value="1"/>
</dbReference>
<dbReference type="InterPro" id="IPR005548">
    <property type="entry name" value="Cell_div_FtsQ/DivIB_C"/>
</dbReference>
<accession>A0ABT7SLJ3</accession>
<dbReference type="Pfam" id="PF08478">
    <property type="entry name" value="POTRA_1"/>
    <property type="match status" value="1"/>
</dbReference>
<dbReference type="InterPro" id="IPR034746">
    <property type="entry name" value="POTRA"/>
</dbReference>
<keyword evidence="12" id="KW-1185">Reference proteome</keyword>
<evidence type="ECO:0000256" key="1">
    <source>
        <dbReference type="ARBA" id="ARBA00004370"/>
    </source>
</evidence>
<comment type="similarity">
    <text evidence="9">Belongs to the FtsQ/DivIB family. FtsQ subfamily.</text>
</comment>
<feature type="transmembrane region" description="Helical" evidence="9">
    <location>
        <begin position="50"/>
        <end position="70"/>
    </location>
</feature>
<dbReference type="GO" id="GO:0051301">
    <property type="term" value="P:cell division"/>
    <property type="evidence" value="ECO:0007669"/>
    <property type="project" value="UniProtKB-KW"/>
</dbReference>
<keyword evidence="3 9" id="KW-0997">Cell inner membrane</keyword>
<evidence type="ECO:0000256" key="3">
    <source>
        <dbReference type="ARBA" id="ARBA00022519"/>
    </source>
</evidence>
<dbReference type="InterPro" id="IPR045335">
    <property type="entry name" value="FtsQ_C_sf"/>
</dbReference>
<keyword evidence="2 9" id="KW-1003">Cell membrane</keyword>
<keyword evidence="5 9" id="KW-0812">Transmembrane</keyword>
<evidence type="ECO:0000259" key="10">
    <source>
        <dbReference type="PROSITE" id="PS51779"/>
    </source>
</evidence>
<evidence type="ECO:0000256" key="9">
    <source>
        <dbReference type="HAMAP-Rule" id="MF_00911"/>
    </source>
</evidence>
<organism evidence="11 12">
    <name type="scientific">Thiopseudomonas acetoxidans</name>
    <dbReference type="NCBI Taxonomy" id="3041622"/>
    <lineage>
        <taxon>Bacteria</taxon>
        <taxon>Pseudomonadati</taxon>
        <taxon>Pseudomonadota</taxon>
        <taxon>Gammaproteobacteria</taxon>
        <taxon>Pseudomonadales</taxon>
        <taxon>Pseudomonadaceae</taxon>
        <taxon>Thiopseudomonas</taxon>
    </lineage>
</organism>
<evidence type="ECO:0000256" key="4">
    <source>
        <dbReference type="ARBA" id="ARBA00022618"/>
    </source>
</evidence>
<proteinExistence type="inferred from homology"/>
<keyword evidence="7 9" id="KW-0472">Membrane</keyword>
<evidence type="ECO:0000256" key="2">
    <source>
        <dbReference type="ARBA" id="ARBA00022475"/>
    </source>
</evidence>
<dbReference type="InterPro" id="IPR013685">
    <property type="entry name" value="POTRA_FtsQ_type"/>
</dbReference>
<keyword evidence="8 9" id="KW-0131">Cell cycle</keyword>
<evidence type="ECO:0000256" key="8">
    <source>
        <dbReference type="ARBA" id="ARBA00023306"/>
    </source>
</evidence>
<comment type="caution">
    <text evidence="11">The sequence shown here is derived from an EMBL/GenBank/DDBJ whole genome shotgun (WGS) entry which is preliminary data.</text>
</comment>
<dbReference type="PROSITE" id="PS51779">
    <property type="entry name" value="POTRA"/>
    <property type="match status" value="1"/>
</dbReference>
<dbReference type="Gene3D" id="3.10.20.310">
    <property type="entry name" value="membrane protein fhac"/>
    <property type="match status" value="1"/>
</dbReference>
<protein>
    <recommendedName>
        <fullName evidence="9">Cell division protein FtsQ</fullName>
    </recommendedName>
</protein>
<keyword evidence="4 9" id="KW-0132">Cell division</keyword>
<dbReference type="PANTHER" id="PTHR35851">
    <property type="entry name" value="CELL DIVISION PROTEIN FTSQ"/>
    <property type="match status" value="1"/>
</dbReference>
<evidence type="ECO:0000313" key="11">
    <source>
        <dbReference type="EMBL" id="MDM7857062.1"/>
    </source>
</evidence>
<evidence type="ECO:0000256" key="7">
    <source>
        <dbReference type="ARBA" id="ARBA00023136"/>
    </source>
</evidence>
<dbReference type="RefSeq" id="WP_289409691.1">
    <property type="nucleotide sequence ID" value="NZ_JAUCDY010000001.1"/>
</dbReference>
<comment type="subunit">
    <text evidence="9">Part of a complex composed of FtsB, FtsL and FtsQ.</text>
</comment>
<comment type="function">
    <text evidence="9">Essential cell division protein. May link together the upstream cell division proteins, which are predominantly cytoplasmic, with the downstream cell division proteins, which are predominantly periplasmic. May control correct divisome assembly.</text>
</comment>
<feature type="domain" description="POTRA" evidence="10">
    <location>
        <begin position="76"/>
        <end position="145"/>
    </location>
</feature>
<dbReference type="Proteomes" id="UP001241056">
    <property type="component" value="Unassembled WGS sequence"/>
</dbReference>
<gene>
    <name evidence="9" type="primary">ftsQ</name>
    <name evidence="11" type="ORF">QEZ41_02025</name>
</gene>
<dbReference type="EMBL" id="JAUCDY010000001">
    <property type="protein sequence ID" value="MDM7857062.1"/>
    <property type="molecule type" value="Genomic_DNA"/>
</dbReference>
<dbReference type="Gene3D" id="3.40.50.11690">
    <property type="entry name" value="Cell division protein FtsQ/DivIB"/>
    <property type="match status" value="1"/>
</dbReference>
<dbReference type="HAMAP" id="MF_00911">
    <property type="entry name" value="FtsQ_subfam"/>
    <property type="match status" value="1"/>
</dbReference>
<evidence type="ECO:0000256" key="5">
    <source>
        <dbReference type="ARBA" id="ARBA00022692"/>
    </source>
</evidence>
<dbReference type="InterPro" id="IPR026579">
    <property type="entry name" value="FtsQ"/>
</dbReference>
<keyword evidence="6 9" id="KW-1133">Transmembrane helix</keyword>
<dbReference type="Pfam" id="PF03799">
    <property type="entry name" value="FtsQ_DivIB_C"/>
    <property type="match status" value="1"/>
</dbReference>